<protein>
    <submittedName>
        <fullName evidence="1">Uncharacterized protein</fullName>
    </submittedName>
</protein>
<evidence type="ECO:0000313" key="1">
    <source>
        <dbReference type="EMBL" id="JAD76421.1"/>
    </source>
</evidence>
<sequence length="50" mass="5554">MIVLVSSTLSQGSLLAGATIYRVLLLAQLRRQAFHVLQQLFLVLMSPLRS</sequence>
<accession>A0A0A9CLF2</accession>
<dbReference type="EMBL" id="GBRH01221474">
    <property type="protein sequence ID" value="JAD76421.1"/>
    <property type="molecule type" value="Transcribed_RNA"/>
</dbReference>
<name>A0A0A9CLF2_ARUDO</name>
<dbReference type="AlphaFoldDB" id="A0A0A9CLF2"/>
<proteinExistence type="predicted"/>
<reference evidence="1" key="2">
    <citation type="journal article" date="2015" name="Data Brief">
        <title>Shoot transcriptome of the giant reed, Arundo donax.</title>
        <authorList>
            <person name="Barrero R.A."/>
            <person name="Guerrero F.D."/>
            <person name="Moolhuijzen P."/>
            <person name="Goolsby J.A."/>
            <person name="Tidwell J."/>
            <person name="Bellgard S.E."/>
            <person name="Bellgard M.I."/>
        </authorList>
    </citation>
    <scope>NUCLEOTIDE SEQUENCE</scope>
    <source>
        <tissue evidence="1">Shoot tissue taken approximately 20 cm above the soil surface</tissue>
    </source>
</reference>
<reference evidence="1" key="1">
    <citation type="submission" date="2014-09" db="EMBL/GenBank/DDBJ databases">
        <authorList>
            <person name="Magalhaes I.L.F."/>
            <person name="Oliveira U."/>
            <person name="Santos F.R."/>
            <person name="Vidigal T.H.D.A."/>
            <person name="Brescovit A.D."/>
            <person name="Santos A.J."/>
        </authorList>
    </citation>
    <scope>NUCLEOTIDE SEQUENCE</scope>
    <source>
        <tissue evidence="1">Shoot tissue taken approximately 20 cm above the soil surface</tissue>
    </source>
</reference>
<organism evidence="1">
    <name type="scientific">Arundo donax</name>
    <name type="common">Giant reed</name>
    <name type="synonym">Donax arundinaceus</name>
    <dbReference type="NCBI Taxonomy" id="35708"/>
    <lineage>
        <taxon>Eukaryota</taxon>
        <taxon>Viridiplantae</taxon>
        <taxon>Streptophyta</taxon>
        <taxon>Embryophyta</taxon>
        <taxon>Tracheophyta</taxon>
        <taxon>Spermatophyta</taxon>
        <taxon>Magnoliopsida</taxon>
        <taxon>Liliopsida</taxon>
        <taxon>Poales</taxon>
        <taxon>Poaceae</taxon>
        <taxon>PACMAD clade</taxon>
        <taxon>Arundinoideae</taxon>
        <taxon>Arundineae</taxon>
        <taxon>Arundo</taxon>
    </lineage>
</organism>